<dbReference type="SUPFAM" id="SSF55729">
    <property type="entry name" value="Acyl-CoA N-acyltransferases (Nat)"/>
    <property type="match status" value="1"/>
</dbReference>
<proteinExistence type="predicted"/>
<dbReference type="PROSITE" id="PS51186">
    <property type="entry name" value="GNAT"/>
    <property type="match status" value="1"/>
</dbReference>
<accession>A0AAU8N9S0</accession>
<dbReference type="EMBL" id="CP159992">
    <property type="protein sequence ID" value="XCP93234.1"/>
    <property type="molecule type" value="Genomic_DNA"/>
</dbReference>
<protein>
    <submittedName>
        <fullName evidence="2">GNAT family N-acetyltransferase</fullName>
    </submittedName>
</protein>
<dbReference type="AlphaFoldDB" id="A0AAU8N9S0"/>
<organism evidence="2">
    <name type="scientific">Paenibacillus sp. AN1007</name>
    <dbReference type="NCBI Taxonomy" id="3151385"/>
    <lineage>
        <taxon>Bacteria</taxon>
        <taxon>Bacillati</taxon>
        <taxon>Bacillota</taxon>
        <taxon>Bacilli</taxon>
        <taxon>Bacillales</taxon>
        <taxon>Paenibacillaceae</taxon>
        <taxon>Paenibacillus</taxon>
    </lineage>
</organism>
<feature type="domain" description="N-acetyltransferase" evidence="1">
    <location>
        <begin position="5"/>
        <end position="138"/>
    </location>
</feature>
<dbReference type="Pfam" id="PF13673">
    <property type="entry name" value="Acetyltransf_10"/>
    <property type="match status" value="1"/>
</dbReference>
<name>A0AAU8N9S0_9BACL</name>
<sequence>MEVKIVNKQISVEDYMNLREIVGWGSPENIEAVELGLKNTLYSICVEVEEKTIGYGRVVGDGGFTFYIQDIIVLPSYQRMGLGHKIMTELMEYITSTYPPGSSVGLMSAKGKEDFYKRFGFMERPNESYGAGMIQFITKQP</sequence>
<dbReference type="RefSeq" id="WP_366289887.1">
    <property type="nucleotide sequence ID" value="NZ_CP159992.1"/>
</dbReference>
<dbReference type="PANTHER" id="PTHR13355">
    <property type="entry name" value="GLUCOSAMINE 6-PHOSPHATE N-ACETYLTRANSFERASE"/>
    <property type="match status" value="1"/>
</dbReference>
<reference evidence="2" key="1">
    <citation type="submission" date="2024-05" db="EMBL/GenBank/DDBJ databases">
        <title>Draft genome assemblies of 36 bacteria isolated from hibernating arctic ground squirrels.</title>
        <authorList>
            <person name="McKee H."/>
            <person name="Mullen L."/>
            <person name="Drown D.M."/>
            <person name="Duddleston K.N."/>
        </authorList>
    </citation>
    <scope>NUCLEOTIDE SEQUENCE</scope>
    <source>
        <strain evidence="2">AN1007</strain>
    </source>
</reference>
<dbReference type="InterPro" id="IPR000182">
    <property type="entry name" value="GNAT_dom"/>
</dbReference>
<dbReference type="Gene3D" id="3.40.630.30">
    <property type="match status" value="1"/>
</dbReference>
<dbReference type="GO" id="GO:0008080">
    <property type="term" value="F:N-acetyltransferase activity"/>
    <property type="evidence" value="ECO:0007669"/>
    <property type="project" value="TreeGrafter"/>
</dbReference>
<dbReference type="InterPro" id="IPR016181">
    <property type="entry name" value="Acyl_CoA_acyltransferase"/>
</dbReference>
<dbReference type="InterPro" id="IPR039143">
    <property type="entry name" value="GNPNAT1-like"/>
</dbReference>
<evidence type="ECO:0000313" key="2">
    <source>
        <dbReference type="EMBL" id="XCP93234.1"/>
    </source>
</evidence>
<dbReference type="PANTHER" id="PTHR13355:SF23">
    <property type="entry name" value="FAMILY N-ACETYLTRANSFERASE, PUTATIVE (AFU_ORTHOLOGUE AFUA_3G00870)-RELATED"/>
    <property type="match status" value="1"/>
</dbReference>
<gene>
    <name evidence="2" type="ORF">ABXS70_18585</name>
</gene>
<evidence type="ECO:0000259" key="1">
    <source>
        <dbReference type="PROSITE" id="PS51186"/>
    </source>
</evidence>
<dbReference type="CDD" id="cd04301">
    <property type="entry name" value="NAT_SF"/>
    <property type="match status" value="1"/>
</dbReference>